<evidence type="ECO:0000256" key="1">
    <source>
        <dbReference type="SAM" id="Phobius"/>
    </source>
</evidence>
<keyword evidence="1" id="KW-0472">Membrane</keyword>
<dbReference type="EMBL" id="JAOYFB010000037">
    <property type="protein sequence ID" value="KAK4023448.1"/>
    <property type="molecule type" value="Genomic_DNA"/>
</dbReference>
<comment type="caution">
    <text evidence="2">The sequence shown here is derived from an EMBL/GenBank/DDBJ whole genome shotgun (WGS) entry which is preliminary data.</text>
</comment>
<dbReference type="Proteomes" id="UP001234178">
    <property type="component" value="Unassembled WGS sequence"/>
</dbReference>
<reference evidence="2 3" key="1">
    <citation type="journal article" date="2023" name="Nucleic Acids Res.">
        <title>The hologenome of Daphnia magna reveals possible DNA methylation and microbiome-mediated evolution of the host genome.</title>
        <authorList>
            <person name="Chaturvedi A."/>
            <person name="Li X."/>
            <person name="Dhandapani V."/>
            <person name="Marshall H."/>
            <person name="Kissane S."/>
            <person name="Cuenca-Cambronero M."/>
            <person name="Asole G."/>
            <person name="Calvet F."/>
            <person name="Ruiz-Romero M."/>
            <person name="Marangio P."/>
            <person name="Guigo R."/>
            <person name="Rago D."/>
            <person name="Mirbahai L."/>
            <person name="Eastwood N."/>
            <person name="Colbourne J.K."/>
            <person name="Zhou J."/>
            <person name="Mallon E."/>
            <person name="Orsini L."/>
        </authorList>
    </citation>
    <scope>NUCLEOTIDE SEQUENCE [LARGE SCALE GENOMIC DNA]</scope>
    <source>
        <strain evidence="2">LRV0_1</strain>
    </source>
</reference>
<protein>
    <submittedName>
        <fullName evidence="2">Uncharacterized protein</fullName>
    </submittedName>
</protein>
<feature type="transmembrane region" description="Helical" evidence="1">
    <location>
        <begin position="17"/>
        <end position="38"/>
    </location>
</feature>
<name>A0ABR0AEA1_9CRUS</name>
<accession>A0ABR0AEA1</accession>
<evidence type="ECO:0000313" key="2">
    <source>
        <dbReference type="EMBL" id="KAK4023448.1"/>
    </source>
</evidence>
<keyword evidence="1" id="KW-0812">Transmembrane</keyword>
<keyword evidence="1" id="KW-1133">Transmembrane helix</keyword>
<evidence type="ECO:0000313" key="3">
    <source>
        <dbReference type="Proteomes" id="UP001234178"/>
    </source>
</evidence>
<sequence>MTAAAVNRSGWMVHVRLLLLTYTYGINDVFIVLSLYFFSQVSVSVKHVAEFSQPVLFDRLGASNKPEAVGHNYSLLGNSQAEPHNPYLTMRLEKSRVSHSGVLHPYK</sequence>
<organism evidence="2 3">
    <name type="scientific">Daphnia magna</name>
    <dbReference type="NCBI Taxonomy" id="35525"/>
    <lineage>
        <taxon>Eukaryota</taxon>
        <taxon>Metazoa</taxon>
        <taxon>Ecdysozoa</taxon>
        <taxon>Arthropoda</taxon>
        <taxon>Crustacea</taxon>
        <taxon>Branchiopoda</taxon>
        <taxon>Diplostraca</taxon>
        <taxon>Cladocera</taxon>
        <taxon>Anomopoda</taxon>
        <taxon>Daphniidae</taxon>
        <taxon>Daphnia</taxon>
    </lineage>
</organism>
<keyword evidence="3" id="KW-1185">Reference proteome</keyword>
<proteinExistence type="predicted"/>
<gene>
    <name evidence="2" type="ORF">OUZ56_008858</name>
</gene>